<dbReference type="EMBL" id="JBHRTN010000007">
    <property type="protein sequence ID" value="MFC3124787.1"/>
    <property type="molecule type" value="Genomic_DNA"/>
</dbReference>
<proteinExistence type="predicted"/>
<feature type="transmembrane region" description="Helical" evidence="1">
    <location>
        <begin position="194"/>
        <end position="214"/>
    </location>
</feature>
<comment type="caution">
    <text evidence="2">The sequence shown here is derived from an EMBL/GenBank/DDBJ whole genome shotgun (WGS) entry which is preliminary data.</text>
</comment>
<keyword evidence="1" id="KW-0472">Membrane</keyword>
<dbReference type="Proteomes" id="UP001595593">
    <property type="component" value="Unassembled WGS sequence"/>
</dbReference>
<feature type="transmembrane region" description="Helical" evidence="1">
    <location>
        <begin position="12"/>
        <end position="35"/>
    </location>
</feature>
<reference evidence="3" key="1">
    <citation type="journal article" date="2019" name="Int. J. Syst. Evol. Microbiol.">
        <title>The Global Catalogue of Microorganisms (GCM) 10K type strain sequencing project: providing services to taxonomists for standard genome sequencing and annotation.</title>
        <authorList>
            <consortium name="The Broad Institute Genomics Platform"/>
            <consortium name="The Broad Institute Genome Sequencing Center for Infectious Disease"/>
            <person name="Wu L."/>
            <person name="Ma J."/>
        </authorList>
    </citation>
    <scope>NUCLEOTIDE SEQUENCE [LARGE SCALE GENOMIC DNA]</scope>
    <source>
        <strain evidence="3">KCTC 52094</strain>
    </source>
</reference>
<feature type="transmembrane region" description="Helical" evidence="1">
    <location>
        <begin position="152"/>
        <end position="174"/>
    </location>
</feature>
<keyword evidence="3" id="KW-1185">Reference proteome</keyword>
<dbReference type="NCBIfam" id="TIGR03082">
    <property type="entry name" value="Gneg_AbrB_dup"/>
    <property type="match status" value="2"/>
</dbReference>
<protein>
    <submittedName>
        <fullName evidence="2">AbrB family transcriptional regulator</fullName>
    </submittedName>
</protein>
<evidence type="ECO:0000313" key="2">
    <source>
        <dbReference type="EMBL" id="MFC3124787.1"/>
    </source>
</evidence>
<feature type="transmembrane region" description="Helical" evidence="1">
    <location>
        <begin position="251"/>
        <end position="269"/>
    </location>
</feature>
<accession>A0ABV7FWR1</accession>
<feature type="transmembrane region" description="Helical" evidence="1">
    <location>
        <begin position="290"/>
        <end position="315"/>
    </location>
</feature>
<feature type="transmembrane region" description="Helical" evidence="1">
    <location>
        <begin position="221"/>
        <end position="239"/>
    </location>
</feature>
<evidence type="ECO:0000313" key="3">
    <source>
        <dbReference type="Proteomes" id="UP001595593"/>
    </source>
</evidence>
<keyword evidence="1" id="KW-1133">Transmembrane helix</keyword>
<evidence type="ECO:0000256" key="1">
    <source>
        <dbReference type="SAM" id="Phobius"/>
    </source>
</evidence>
<name>A0ABV7FWR1_9PROT</name>
<dbReference type="InterPro" id="IPR007820">
    <property type="entry name" value="AbrB_fam"/>
</dbReference>
<dbReference type="RefSeq" id="WP_379595196.1">
    <property type="nucleotide sequence ID" value="NZ_JBHRTN010000007.1"/>
</dbReference>
<dbReference type="PANTHER" id="PTHR38457:SF1">
    <property type="entry name" value="REGULATOR ABRB-RELATED"/>
    <property type="match status" value="1"/>
</dbReference>
<organism evidence="2 3">
    <name type="scientific">Teichococcus globiformis</name>
    <dbReference type="NCBI Taxonomy" id="2307229"/>
    <lineage>
        <taxon>Bacteria</taxon>
        <taxon>Pseudomonadati</taxon>
        <taxon>Pseudomonadota</taxon>
        <taxon>Alphaproteobacteria</taxon>
        <taxon>Acetobacterales</taxon>
        <taxon>Roseomonadaceae</taxon>
        <taxon>Roseomonas</taxon>
    </lineage>
</organism>
<dbReference type="InterPro" id="IPR017516">
    <property type="entry name" value="AbrB_dup"/>
</dbReference>
<gene>
    <name evidence="2" type="ORF">ACFOD4_06910</name>
</gene>
<feature type="transmembrane region" description="Helical" evidence="1">
    <location>
        <begin position="335"/>
        <end position="361"/>
    </location>
</feature>
<sequence length="371" mass="38716">MWKRLAQGRWPTLSHIPPIALWGILLVLTAAVVLVLDHVGLPAPVLLGAMAAAILLAVADARGRIPPGLFAAAQGVVGVMIAQSLRMDVATELLSDWPIFLAGVISVMVASSLLGWWLARRQVLPGTTAIWGSSPGAASAMMLMAEAQGADIRLVAVMLYLRVVMVAAIASLVASYVADGAGVAASIAPPWYDVWFPATAWSDLFLTIAAALGLSTMAVRLGIPAGPVLAPMVVAAVLQEMGWLRIELPPVLLAASYAVIGWSIGLRFTRPILAHAARALPSLVASTLMLIAICGAIAMLLHFTVGIDLLTAYLATSPGGVDSVAIIAASSEVDLAFIMAMQMARFLLVLVAGPAIARFFARKLRLADAGR</sequence>
<dbReference type="PANTHER" id="PTHR38457">
    <property type="entry name" value="REGULATOR ABRB-RELATED"/>
    <property type="match status" value="1"/>
</dbReference>
<dbReference type="Pfam" id="PF05145">
    <property type="entry name" value="AbrB"/>
    <property type="match status" value="1"/>
</dbReference>
<feature type="transmembrane region" description="Helical" evidence="1">
    <location>
        <begin position="97"/>
        <end position="119"/>
    </location>
</feature>
<dbReference type="PIRSF" id="PIRSF038991">
    <property type="entry name" value="Protein_AbrB"/>
    <property type="match status" value="1"/>
</dbReference>
<keyword evidence="1" id="KW-0812">Transmembrane</keyword>
<feature type="transmembrane region" description="Helical" evidence="1">
    <location>
        <begin position="41"/>
        <end position="61"/>
    </location>
</feature>
<feature type="transmembrane region" description="Helical" evidence="1">
    <location>
        <begin position="68"/>
        <end position="85"/>
    </location>
</feature>